<feature type="transmembrane region" description="Helical" evidence="2">
    <location>
        <begin position="245"/>
        <end position="270"/>
    </location>
</feature>
<keyword evidence="2" id="KW-0812">Transmembrane</keyword>
<dbReference type="RefSeq" id="WP_275780225.1">
    <property type="nucleotide sequence ID" value="NZ_BAABDE010000016.1"/>
</dbReference>
<dbReference type="Proteomes" id="UP001501009">
    <property type="component" value="Unassembled WGS sequence"/>
</dbReference>
<feature type="compositionally biased region" description="Basic and acidic residues" evidence="1">
    <location>
        <begin position="62"/>
        <end position="78"/>
    </location>
</feature>
<evidence type="ECO:0000313" key="3">
    <source>
        <dbReference type="EMBL" id="GAA3797022.1"/>
    </source>
</evidence>
<feature type="transmembrane region" description="Helical" evidence="2">
    <location>
        <begin position="202"/>
        <end position="224"/>
    </location>
</feature>
<keyword evidence="2" id="KW-1133">Transmembrane helix</keyword>
<feature type="transmembrane region" description="Helical" evidence="2">
    <location>
        <begin position="168"/>
        <end position="190"/>
    </location>
</feature>
<evidence type="ECO:0000256" key="2">
    <source>
        <dbReference type="SAM" id="Phobius"/>
    </source>
</evidence>
<proteinExistence type="predicted"/>
<reference evidence="4" key="1">
    <citation type="journal article" date="2019" name="Int. J. Syst. Evol. Microbiol.">
        <title>The Global Catalogue of Microorganisms (GCM) 10K type strain sequencing project: providing services to taxonomists for standard genome sequencing and annotation.</title>
        <authorList>
            <consortium name="The Broad Institute Genomics Platform"/>
            <consortium name="The Broad Institute Genome Sequencing Center for Infectious Disease"/>
            <person name="Wu L."/>
            <person name="Ma J."/>
        </authorList>
    </citation>
    <scope>NUCLEOTIDE SEQUENCE [LARGE SCALE GENOMIC DNA]</scope>
    <source>
        <strain evidence="4">JCM 17138</strain>
    </source>
</reference>
<organism evidence="3 4">
    <name type="scientific">Streptomyces coacervatus</name>
    <dbReference type="NCBI Taxonomy" id="647381"/>
    <lineage>
        <taxon>Bacteria</taxon>
        <taxon>Bacillati</taxon>
        <taxon>Actinomycetota</taxon>
        <taxon>Actinomycetes</taxon>
        <taxon>Kitasatosporales</taxon>
        <taxon>Streptomycetaceae</taxon>
        <taxon>Streptomyces</taxon>
    </lineage>
</organism>
<keyword evidence="4" id="KW-1185">Reference proteome</keyword>
<evidence type="ECO:0000256" key="1">
    <source>
        <dbReference type="SAM" id="MobiDB-lite"/>
    </source>
</evidence>
<gene>
    <name evidence="3" type="ORF">GCM10022403_033690</name>
</gene>
<protein>
    <submittedName>
        <fullName evidence="3">Uncharacterized protein</fullName>
    </submittedName>
</protein>
<feature type="compositionally biased region" description="Polar residues" evidence="1">
    <location>
        <begin position="1"/>
        <end position="21"/>
    </location>
</feature>
<accession>A0ABP7HJU5</accession>
<feature type="region of interest" description="Disordered" evidence="1">
    <location>
        <begin position="62"/>
        <end position="83"/>
    </location>
</feature>
<evidence type="ECO:0000313" key="4">
    <source>
        <dbReference type="Proteomes" id="UP001501009"/>
    </source>
</evidence>
<dbReference type="EMBL" id="BAABDE010000016">
    <property type="protein sequence ID" value="GAA3797022.1"/>
    <property type="molecule type" value="Genomic_DNA"/>
</dbReference>
<name>A0ABP7HJU5_9ACTN</name>
<keyword evidence="2" id="KW-0472">Membrane</keyword>
<feature type="region of interest" description="Disordered" evidence="1">
    <location>
        <begin position="1"/>
        <end position="24"/>
    </location>
</feature>
<sequence length="427" mass="46266">MAITAFTTSPPSSDGSLSPTATRGAVSKKDVLTSLLGRGPIPRSMLASVLALVREQHRIGARRAPETRTQREGYEETRGAASGERVLAKGERDLSKLTEAADGLAARRANLLAAAERRDHDHVVGPQGQLLTVGEATARHQELQDSITADVDRGSLLHRRVDPRLRRWALRVALIDYPVLFYFLGSVFNVDFSNLMSTPFELVMTGVFALFGTAGVALALRMFGKSLRAHKDEHGHLRLPKGGRVIPIVQLCLFGALLAGAGWIMAYRIVSDSAASGLPPTLAWTLGAFFAVITVAVNLVVLSVEYHDGSILSEQADHLTAQLLPVRTRQQAERGQADQLAQQIRLLQRAGERLSRRVTTAAGDGLGAAHQILLLARSYHGGCGPETINTYPNGSHHRPSGYLHPALPVDTHALEFTAQQLRHDEQD</sequence>
<feature type="transmembrane region" description="Helical" evidence="2">
    <location>
        <begin position="282"/>
        <end position="304"/>
    </location>
</feature>
<comment type="caution">
    <text evidence="3">The sequence shown here is derived from an EMBL/GenBank/DDBJ whole genome shotgun (WGS) entry which is preliminary data.</text>
</comment>